<evidence type="ECO:0000313" key="2">
    <source>
        <dbReference type="Proteomes" id="UP000188354"/>
    </source>
</evidence>
<keyword evidence="2" id="KW-1185">Reference proteome</keyword>
<dbReference type="STRING" id="3871.A0A4P1RHF0"/>
<organism evidence="1 2">
    <name type="scientific">Lupinus angustifolius</name>
    <name type="common">Narrow-leaved blue lupine</name>
    <dbReference type="NCBI Taxonomy" id="3871"/>
    <lineage>
        <taxon>Eukaryota</taxon>
        <taxon>Viridiplantae</taxon>
        <taxon>Streptophyta</taxon>
        <taxon>Embryophyta</taxon>
        <taxon>Tracheophyta</taxon>
        <taxon>Spermatophyta</taxon>
        <taxon>Magnoliopsida</taxon>
        <taxon>eudicotyledons</taxon>
        <taxon>Gunneridae</taxon>
        <taxon>Pentapetalae</taxon>
        <taxon>rosids</taxon>
        <taxon>fabids</taxon>
        <taxon>Fabales</taxon>
        <taxon>Fabaceae</taxon>
        <taxon>Papilionoideae</taxon>
        <taxon>50 kb inversion clade</taxon>
        <taxon>genistoids sensu lato</taxon>
        <taxon>core genistoids</taxon>
        <taxon>Genisteae</taxon>
        <taxon>Lupinus</taxon>
    </lineage>
</organism>
<dbReference type="Proteomes" id="UP000188354">
    <property type="component" value="Chromosome LG06"/>
</dbReference>
<sequence length="145" mass="16824">MQNKLENVIWDQKELEERFQMVVKEHKMMELLVTELEEEHDMAIAIIEKLETKCHYVTYSWNDYVGKAEDPCMPLVVALFAVVGMSLKSVVQFFSTIKNKPVSDAVALLSFNWFIPGTLTYPSLPRVAHMLAPVRHYCYTLWAKP</sequence>
<dbReference type="PANTHER" id="PTHR36073">
    <property type="match status" value="1"/>
</dbReference>
<dbReference type="AlphaFoldDB" id="A0A4P1RHF0"/>
<dbReference type="Gramene" id="OIW10743">
    <property type="protein sequence ID" value="OIW10743"/>
    <property type="gene ID" value="TanjilG_27689"/>
</dbReference>
<proteinExistence type="predicted"/>
<protein>
    <submittedName>
        <fullName evidence="1">Uncharacterized protein</fullName>
    </submittedName>
</protein>
<reference evidence="1 2" key="1">
    <citation type="journal article" date="2017" name="Plant Biotechnol. J.">
        <title>A comprehensive draft genome sequence for lupin (Lupinus angustifolius), an emerging health food: insights into plant-microbe interactions and legume evolution.</title>
        <authorList>
            <person name="Hane J.K."/>
            <person name="Ming Y."/>
            <person name="Kamphuis L.G."/>
            <person name="Nelson M.N."/>
            <person name="Garg G."/>
            <person name="Atkins C.A."/>
            <person name="Bayer P.E."/>
            <person name="Bravo A."/>
            <person name="Bringans S."/>
            <person name="Cannon S."/>
            <person name="Edwards D."/>
            <person name="Foley R."/>
            <person name="Gao L.L."/>
            <person name="Harrison M.J."/>
            <person name="Huang W."/>
            <person name="Hurgobin B."/>
            <person name="Li S."/>
            <person name="Liu C.W."/>
            <person name="McGrath A."/>
            <person name="Morahan G."/>
            <person name="Murray J."/>
            <person name="Weller J."/>
            <person name="Jian J."/>
            <person name="Singh K.B."/>
        </authorList>
    </citation>
    <scope>NUCLEOTIDE SEQUENCE [LARGE SCALE GENOMIC DNA]</scope>
    <source>
        <strain evidence="2">cv. Tanjil</strain>
        <tissue evidence="1">Whole plant</tissue>
    </source>
</reference>
<dbReference type="PANTHER" id="PTHR36073:SF1">
    <property type="entry name" value="OS01G0962100 PROTEIN"/>
    <property type="match status" value="1"/>
</dbReference>
<evidence type="ECO:0000313" key="1">
    <source>
        <dbReference type="EMBL" id="OIW10743.1"/>
    </source>
</evidence>
<accession>A0A4P1RHF0</accession>
<name>A0A4P1RHF0_LUPAN</name>
<gene>
    <name evidence="1" type="ORF">TanjilG_27689</name>
</gene>
<dbReference type="EMBL" id="CM007366">
    <property type="protein sequence ID" value="OIW10743.1"/>
    <property type="molecule type" value="Genomic_DNA"/>
</dbReference>